<gene>
    <name evidence="1" type="ORF">UFOVP467_71</name>
    <name evidence="2" type="ORF">UFOVP657_40</name>
</gene>
<organism evidence="1">
    <name type="scientific">uncultured Caudovirales phage</name>
    <dbReference type="NCBI Taxonomy" id="2100421"/>
    <lineage>
        <taxon>Viruses</taxon>
        <taxon>Duplodnaviria</taxon>
        <taxon>Heunggongvirae</taxon>
        <taxon>Uroviricota</taxon>
        <taxon>Caudoviricetes</taxon>
        <taxon>Peduoviridae</taxon>
        <taxon>Maltschvirus</taxon>
        <taxon>Maltschvirus maltsch</taxon>
    </lineage>
</organism>
<evidence type="ECO:0000313" key="1">
    <source>
        <dbReference type="EMBL" id="CAB4145073.1"/>
    </source>
</evidence>
<evidence type="ECO:0008006" key="3">
    <source>
        <dbReference type="Google" id="ProtNLM"/>
    </source>
</evidence>
<reference evidence="1" key="1">
    <citation type="submission" date="2020-04" db="EMBL/GenBank/DDBJ databases">
        <authorList>
            <person name="Chiriac C."/>
            <person name="Salcher M."/>
            <person name="Ghai R."/>
            <person name="Kavagutti S V."/>
        </authorList>
    </citation>
    <scope>NUCLEOTIDE SEQUENCE</scope>
</reference>
<evidence type="ECO:0000313" key="2">
    <source>
        <dbReference type="EMBL" id="CAB4156149.1"/>
    </source>
</evidence>
<name>A0A6J5MI45_9CAUD</name>
<sequence>MNADLFIDIANKYVGVTENPVGSNRGPLIDRWNLMVNAPMGSFWCASFASAVAMEWENQSGDDWPLCFSADCDVWLASAKKHKCLSSKGRPGDLVLLVSGNDAYHIGIVAGYSEAGTLMSIEGNSNNDGSRNGYLVAKRDNVFANRNRDNVFFINPWGLILAGEDWKIVYGDKHILAFLQNGKTYAPVRDFVRLVTGSDDALSWQDGPVYNGKPLALQCVVRDGKSYAAIRDIARAFNLDCIPNSDQKKVYLKVKSA</sequence>
<proteinExistence type="predicted"/>
<dbReference type="EMBL" id="LR796634">
    <property type="protein sequence ID" value="CAB4156149.1"/>
    <property type="molecule type" value="Genomic_DNA"/>
</dbReference>
<protein>
    <recommendedName>
        <fullName evidence="3">Peptidase C51 domain-containing protein</fullName>
    </recommendedName>
</protein>
<accession>A0A6J5MI45</accession>
<dbReference type="EMBL" id="LR796441">
    <property type="protein sequence ID" value="CAB4145073.1"/>
    <property type="molecule type" value="Genomic_DNA"/>
</dbReference>